<evidence type="ECO:0000259" key="2">
    <source>
        <dbReference type="PROSITE" id="PS50106"/>
    </source>
</evidence>
<dbReference type="Pfam" id="PF00595">
    <property type="entry name" value="PDZ"/>
    <property type="match status" value="1"/>
</dbReference>
<keyword evidence="1" id="KW-1133">Transmembrane helix</keyword>
<comment type="caution">
    <text evidence="3">The sequence shown here is derived from an EMBL/GenBank/DDBJ whole genome shotgun (WGS) entry which is preliminary data.</text>
</comment>
<sequence>MTIWDILVLCLLQMSCLGVFLLLTGGKSMGRRTVTENASATTPGVTPLKERSTVTKSSSTNYVFSSRNAMVQMIDLCKPLEESKLGIITTWSKHHGGVVVIEIESGGYAHRDGRLQLGDYIIRANGENLAKLRGSEAQAAFTNGRKTNTKISLVVARPNPNDVRVLPSNILGDEEELKKYL</sequence>
<name>A0A226DHC6_FOLCA</name>
<dbReference type="STRING" id="158441.A0A226DHC6"/>
<dbReference type="PANTHER" id="PTHR19964:SF95">
    <property type="entry name" value="ARC, ISOFORM A"/>
    <property type="match status" value="1"/>
</dbReference>
<dbReference type="InterPro" id="IPR001478">
    <property type="entry name" value="PDZ"/>
</dbReference>
<dbReference type="InterPro" id="IPR036034">
    <property type="entry name" value="PDZ_sf"/>
</dbReference>
<dbReference type="SMART" id="SM00228">
    <property type="entry name" value="PDZ"/>
    <property type="match status" value="1"/>
</dbReference>
<gene>
    <name evidence="3" type="ORF">Fcan01_20114</name>
</gene>
<dbReference type="PANTHER" id="PTHR19964">
    <property type="entry name" value="MULTIPLE PDZ DOMAIN PROTEIN"/>
    <property type="match status" value="1"/>
</dbReference>
<feature type="domain" description="PDZ" evidence="2">
    <location>
        <begin position="73"/>
        <end position="159"/>
    </location>
</feature>
<organism evidence="3 4">
    <name type="scientific">Folsomia candida</name>
    <name type="common">Springtail</name>
    <dbReference type="NCBI Taxonomy" id="158441"/>
    <lineage>
        <taxon>Eukaryota</taxon>
        <taxon>Metazoa</taxon>
        <taxon>Ecdysozoa</taxon>
        <taxon>Arthropoda</taxon>
        <taxon>Hexapoda</taxon>
        <taxon>Collembola</taxon>
        <taxon>Entomobryomorpha</taxon>
        <taxon>Isotomoidea</taxon>
        <taxon>Isotomidae</taxon>
        <taxon>Proisotominae</taxon>
        <taxon>Folsomia</taxon>
    </lineage>
</organism>
<evidence type="ECO:0000313" key="3">
    <source>
        <dbReference type="EMBL" id="OXA44952.1"/>
    </source>
</evidence>
<dbReference type="Gene3D" id="2.30.42.10">
    <property type="match status" value="1"/>
</dbReference>
<keyword evidence="4" id="KW-1185">Reference proteome</keyword>
<keyword evidence="1" id="KW-0812">Transmembrane</keyword>
<protein>
    <submittedName>
        <fullName evidence="3">Patj</fullName>
    </submittedName>
</protein>
<dbReference type="OrthoDB" id="6022242at2759"/>
<dbReference type="EMBL" id="LNIX01000018">
    <property type="protein sequence ID" value="OXA44952.1"/>
    <property type="molecule type" value="Genomic_DNA"/>
</dbReference>
<accession>A0A226DHC6</accession>
<dbReference type="AlphaFoldDB" id="A0A226DHC6"/>
<evidence type="ECO:0000313" key="4">
    <source>
        <dbReference type="Proteomes" id="UP000198287"/>
    </source>
</evidence>
<dbReference type="OMA" id="AFAYQRE"/>
<dbReference type="InterPro" id="IPR051342">
    <property type="entry name" value="PDZ_scaffold"/>
</dbReference>
<reference evidence="3 4" key="1">
    <citation type="submission" date="2015-12" db="EMBL/GenBank/DDBJ databases">
        <title>The genome of Folsomia candida.</title>
        <authorList>
            <person name="Faddeeva A."/>
            <person name="Derks M.F."/>
            <person name="Anvar Y."/>
            <person name="Smit S."/>
            <person name="Van Straalen N."/>
            <person name="Roelofs D."/>
        </authorList>
    </citation>
    <scope>NUCLEOTIDE SEQUENCE [LARGE SCALE GENOMIC DNA]</scope>
    <source>
        <strain evidence="3 4">VU population</strain>
        <tissue evidence="3">Whole body</tissue>
    </source>
</reference>
<dbReference type="SUPFAM" id="SSF50156">
    <property type="entry name" value="PDZ domain-like"/>
    <property type="match status" value="1"/>
</dbReference>
<dbReference type="CDD" id="cd00136">
    <property type="entry name" value="PDZ_canonical"/>
    <property type="match status" value="1"/>
</dbReference>
<keyword evidence="1" id="KW-0472">Membrane</keyword>
<evidence type="ECO:0000256" key="1">
    <source>
        <dbReference type="SAM" id="Phobius"/>
    </source>
</evidence>
<dbReference type="Proteomes" id="UP000198287">
    <property type="component" value="Unassembled WGS sequence"/>
</dbReference>
<proteinExistence type="predicted"/>
<dbReference type="PROSITE" id="PS50106">
    <property type="entry name" value="PDZ"/>
    <property type="match status" value="1"/>
</dbReference>
<feature type="transmembrane region" description="Helical" evidence="1">
    <location>
        <begin position="6"/>
        <end position="23"/>
    </location>
</feature>